<feature type="compositionally biased region" description="Polar residues" evidence="9">
    <location>
        <begin position="191"/>
        <end position="207"/>
    </location>
</feature>
<gene>
    <name evidence="11" type="ORF">EJ05DRAFT_534114</name>
</gene>
<reference evidence="11" key="1">
    <citation type="journal article" date="2020" name="Stud. Mycol.">
        <title>101 Dothideomycetes genomes: a test case for predicting lifestyles and emergence of pathogens.</title>
        <authorList>
            <person name="Haridas S."/>
            <person name="Albert R."/>
            <person name="Binder M."/>
            <person name="Bloem J."/>
            <person name="Labutti K."/>
            <person name="Salamov A."/>
            <person name="Andreopoulos B."/>
            <person name="Baker S."/>
            <person name="Barry K."/>
            <person name="Bills G."/>
            <person name="Bluhm B."/>
            <person name="Cannon C."/>
            <person name="Castanera R."/>
            <person name="Culley D."/>
            <person name="Daum C."/>
            <person name="Ezra D."/>
            <person name="Gonzalez J."/>
            <person name="Henrissat B."/>
            <person name="Kuo A."/>
            <person name="Liang C."/>
            <person name="Lipzen A."/>
            <person name="Lutzoni F."/>
            <person name="Magnuson J."/>
            <person name="Mondo S."/>
            <person name="Nolan M."/>
            <person name="Ohm R."/>
            <person name="Pangilinan J."/>
            <person name="Park H.-J."/>
            <person name="Ramirez L."/>
            <person name="Alfaro M."/>
            <person name="Sun H."/>
            <person name="Tritt A."/>
            <person name="Yoshinaga Y."/>
            <person name="Zwiers L.-H."/>
            <person name="Turgeon B."/>
            <person name="Goodwin S."/>
            <person name="Spatafora J."/>
            <person name="Crous P."/>
            <person name="Grigoriev I."/>
        </authorList>
    </citation>
    <scope>NUCLEOTIDE SEQUENCE</scope>
    <source>
        <strain evidence="11">CBS 121739</strain>
    </source>
</reference>
<dbReference type="GO" id="GO:1903425">
    <property type="term" value="F:fluoride transmembrane transporter activity"/>
    <property type="evidence" value="ECO:0007669"/>
    <property type="project" value="TreeGrafter"/>
</dbReference>
<protein>
    <recommendedName>
        <fullName evidence="13">Chromosome condensation protein</fullName>
    </recommendedName>
</protein>
<feature type="transmembrane region" description="Helical" evidence="10">
    <location>
        <begin position="445"/>
        <end position="466"/>
    </location>
</feature>
<feature type="compositionally biased region" description="Pro residues" evidence="9">
    <location>
        <begin position="1"/>
        <end position="10"/>
    </location>
</feature>
<dbReference type="InterPro" id="IPR003691">
    <property type="entry name" value="FluC"/>
</dbReference>
<accession>A0A6A6WK93</accession>
<comment type="function">
    <text evidence="1">Fluoride channel required for the rapid expulsion of cytoplasmic fluoride.</text>
</comment>
<evidence type="ECO:0000313" key="12">
    <source>
        <dbReference type="Proteomes" id="UP000799437"/>
    </source>
</evidence>
<feature type="transmembrane region" description="Helical" evidence="10">
    <location>
        <begin position="540"/>
        <end position="562"/>
    </location>
</feature>
<feature type="transmembrane region" description="Helical" evidence="10">
    <location>
        <begin position="417"/>
        <end position="438"/>
    </location>
</feature>
<keyword evidence="3" id="KW-1003">Cell membrane</keyword>
<evidence type="ECO:0000256" key="3">
    <source>
        <dbReference type="ARBA" id="ARBA00022475"/>
    </source>
</evidence>
<feature type="region of interest" description="Disordered" evidence="9">
    <location>
        <begin position="148"/>
        <end position="220"/>
    </location>
</feature>
<name>A0A6A6WK93_9PEZI</name>
<keyword evidence="4 10" id="KW-0812">Transmembrane</keyword>
<comment type="similarity">
    <text evidence="7">Belongs to the fluoride channel Fluc/FEX (TC 1.A.43) family.</text>
</comment>
<evidence type="ECO:0000256" key="4">
    <source>
        <dbReference type="ARBA" id="ARBA00022692"/>
    </source>
</evidence>
<feature type="compositionally biased region" description="Gly residues" evidence="9">
    <location>
        <begin position="90"/>
        <end position="99"/>
    </location>
</feature>
<evidence type="ECO:0008006" key="13">
    <source>
        <dbReference type="Google" id="ProtNLM"/>
    </source>
</evidence>
<dbReference type="GeneID" id="54490221"/>
<evidence type="ECO:0000256" key="9">
    <source>
        <dbReference type="SAM" id="MobiDB-lite"/>
    </source>
</evidence>
<feature type="compositionally biased region" description="Basic and acidic residues" evidence="9">
    <location>
        <begin position="77"/>
        <end position="89"/>
    </location>
</feature>
<dbReference type="GO" id="GO:0005886">
    <property type="term" value="C:plasma membrane"/>
    <property type="evidence" value="ECO:0007669"/>
    <property type="project" value="UniProtKB-SubCell"/>
</dbReference>
<evidence type="ECO:0000256" key="6">
    <source>
        <dbReference type="ARBA" id="ARBA00023136"/>
    </source>
</evidence>
<feature type="region of interest" description="Disordered" evidence="9">
    <location>
        <begin position="67"/>
        <end position="121"/>
    </location>
</feature>
<comment type="catalytic activity">
    <reaction evidence="8">
        <text>fluoride(in) = fluoride(out)</text>
        <dbReference type="Rhea" id="RHEA:76159"/>
        <dbReference type="ChEBI" id="CHEBI:17051"/>
    </reaction>
    <physiologicalReaction direction="left-to-right" evidence="8">
        <dbReference type="Rhea" id="RHEA:76160"/>
    </physiologicalReaction>
</comment>
<evidence type="ECO:0000256" key="8">
    <source>
        <dbReference type="ARBA" id="ARBA00035585"/>
    </source>
</evidence>
<feature type="compositionally biased region" description="Polar residues" evidence="9">
    <location>
        <begin position="29"/>
        <end position="46"/>
    </location>
</feature>
<organism evidence="11 12">
    <name type="scientific">Pseudovirgaria hyperparasitica</name>
    <dbReference type="NCBI Taxonomy" id="470096"/>
    <lineage>
        <taxon>Eukaryota</taxon>
        <taxon>Fungi</taxon>
        <taxon>Dikarya</taxon>
        <taxon>Ascomycota</taxon>
        <taxon>Pezizomycotina</taxon>
        <taxon>Dothideomycetes</taxon>
        <taxon>Dothideomycetes incertae sedis</taxon>
        <taxon>Acrospermales</taxon>
        <taxon>Acrospermaceae</taxon>
        <taxon>Pseudovirgaria</taxon>
    </lineage>
</organism>
<feature type="transmembrane region" description="Helical" evidence="10">
    <location>
        <begin position="262"/>
        <end position="281"/>
    </location>
</feature>
<feature type="region of interest" description="Disordered" evidence="9">
    <location>
        <begin position="1"/>
        <end position="55"/>
    </location>
</feature>
<dbReference type="PANTHER" id="PTHR28259">
    <property type="entry name" value="FLUORIDE EXPORT PROTEIN 1-RELATED"/>
    <property type="match status" value="1"/>
</dbReference>
<dbReference type="RefSeq" id="XP_033605036.1">
    <property type="nucleotide sequence ID" value="XM_033749167.1"/>
</dbReference>
<evidence type="ECO:0000256" key="1">
    <source>
        <dbReference type="ARBA" id="ARBA00002598"/>
    </source>
</evidence>
<proteinExistence type="inferred from homology"/>
<keyword evidence="12" id="KW-1185">Reference proteome</keyword>
<dbReference type="Pfam" id="PF02537">
    <property type="entry name" value="CRCB"/>
    <property type="match status" value="2"/>
</dbReference>
<feature type="transmembrane region" description="Helical" evidence="10">
    <location>
        <begin position="370"/>
        <end position="397"/>
    </location>
</feature>
<evidence type="ECO:0000256" key="5">
    <source>
        <dbReference type="ARBA" id="ARBA00022989"/>
    </source>
</evidence>
<feature type="transmembrane region" description="Helical" evidence="10">
    <location>
        <begin position="231"/>
        <end position="250"/>
    </location>
</feature>
<dbReference type="EMBL" id="ML996565">
    <property type="protein sequence ID" value="KAF2762585.1"/>
    <property type="molecule type" value="Genomic_DNA"/>
</dbReference>
<keyword evidence="6 10" id="KW-0472">Membrane</keyword>
<evidence type="ECO:0000313" key="11">
    <source>
        <dbReference type="EMBL" id="KAF2762585.1"/>
    </source>
</evidence>
<keyword evidence="5 10" id="KW-1133">Transmembrane helix</keyword>
<dbReference type="AlphaFoldDB" id="A0A6A6WK93"/>
<evidence type="ECO:0000256" key="2">
    <source>
        <dbReference type="ARBA" id="ARBA00004651"/>
    </source>
</evidence>
<dbReference type="PANTHER" id="PTHR28259:SF1">
    <property type="entry name" value="FLUORIDE EXPORT PROTEIN 1-RELATED"/>
    <property type="match status" value="1"/>
</dbReference>
<sequence length="579" mass="62679">MKNRESPPPSQRHGHYEQQRFLRPASPFGAQTASSHALSPQPQPQRSEADSEEYQGLNEILVSSLGTRSESSWYKHHSLEEERPRRHADGGIGSNGGHGFTKRHRVDEHNSTVDEYNEPKAFGNLDEEIDVNVDGQIRSHGIHGGTYLEDARRKDLGSQGGQQSFKSGRNTRPPSRNDEHNLTALPRPHTGRSQSVRSNFGPTTSSDLKPKADTHLNKPPSHGVSRFATELYTVSYLIFFSILGTLARLGTQWLVFYPGAPVATSVLWANFGGSLLMGFLAEERQLFAHEWGSPAHDTDKASHLKTKKTIPLYIGLATGFCGCYTSFSAFMRDAFLALSNDLPTPLSHPFSGPGIPSSTNTTPRHNVNSLAAVLAVLILTISLCLSALSLGAHIASLTARFTPTVPHVVLRRILDPLAVILGWGSWIGAIILCAYPPADHWRGEALFACVFAPLGCLLRFGLSLWLNPISPSFPLGTFASNILGTAVLGMAWDLQHLTSLVGGGVVGCQVLQGVMDGFDGSLTTVSTWVVELKALRKRHAYVYGAVSVGLGLGVLVGVMGGVRWGVGWEGVVCVTGRNF</sequence>
<dbReference type="Proteomes" id="UP000799437">
    <property type="component" value="Unassembled WGS sequence"/>
</dbReference>
<comment type="subcellular location">
    <subcellularLocation>
        <location evidence="2">Cell membrane</location>
        <topology evidence="2">Multi-pass membrane protein</topology>
    </subcellularLocation>
</comment>
<evidence type="ECO:0000256" key="7">
    <source>
        <dbReference type="ARBA" id="ARBA00035120"/>
    </source>
</evidence>
<dbReference type="OrthoDB" id="409792at2759"/>
<evidence type="ECO:0000256" key="10">
    <source>
        <dbReference type="SAM" id="Phobius"/>
    </source>
</evidence>